<dbReference type="Pfam" id="PF00262">
    <property type="entry name" value="Calreticulin"/>
    <property type="match status" value="1"/>
</dbReference>
<dbReference type="EMBL" id="HBFP01009515">
    <property type="protein sequence ID" value="CAD8822431.1"/>
    <property type="molecule type" value="Transcribed_RNA"/>
</dbReference>
<gene>
    <name evidence="11" type="ORF">TOLI1172_LOCUS6827</name>
</gene>
<evidence type="ECO:0008006" key="12">
    <source>
        <dbReference type="Google" id="ProtNLM"/>
    </source>
</evidence>
<reference evidence="11" key="1">
    <citation type="submission" date="2021-01" db="EMBL/GenBank/DDBJ databases">
        <authorList>
            <person name="Corre E."/>
            <person name="Pelletier E."/>
            <person name="Niang G."/>
            <person name="Scheremetjew M."/>
            <person name="Finn R."/>
            <person name="Kale V."/>
            <person name="Holt S."/>
            <person name="Cochrane G."/>
            <person name="Meng A."/>
            <person name="Brown T."/>
            <person name="Cohen L."/>
        </authorList>
    </citation>
    <scope>NUCLEOTIDE SEQUENCE</scope>
    <source>
        <strain evidence="11">CCMP3278</strain>
    </source>
</reference>
<keyword evidence="4 9" id="KW-0256">Endoplasmic reticulum</keyword>
<dbReference type="InterPro" id="IPR018124">
    <property type="entry name" value="Calret/calnex_CS"/>
</dbReference>
<keyword evidence="6 9" id="KW-0472">Membrane</keyword>
<keyword evidence="9" id="KW-0732">Signal</keyword>
<evidence type="ECO:0000256" key="1">
    <source>
        <dbReference type="ARBA" id="ARBA00004389"/>
    </source>
</evidence>
<keyword evidence="8" id="KW-1015">Disulfide bond</keyword>
<dbReference type="GO" id="GO:0051082">
    <property type="term" value="F:unfolded protein binding"/>
    <property type="evidence" value="ECO:0007669"/>
    <property type="project" value="InterPro"/>
</dbReference>
<evidence type="ECO:0000256" key="8">
    <source>
        <dbReference type="PIRSR" id="PIRSR601580-3"/>
    </source>
</evidence>
<dbReference type="InterPro" id="IPR001580">
    <property type="entry name" value="Calret/calnex"/>
</dbReference>
<dbReference type="GO" id="GO:0006457">
    <property type="term" value="P:protein folding"/>
    <property type="evidence" value="ECO:0007669"/>
    <property type="project" value="InterPro"/>
</dbReference>
<feature type="compositionally biased region" description="Basic and acidic residues" evidence="10">
    <location>
        <begin position="596"/>
        <end position="609"/>
    </location>
</feature>
<dbReference type="InterPro" id="IPR013320">
    <property type="entry name" value="ConA-like_dom_sf"/>
</dbReference>
<proteinExistence type="inferred from homology"/>
<dbReference type="AlphaFoldDB" id="A0A7S0ZI01"/>
<evidence type="ECO:0000256" key="2">
    <source>
        <dbReference type="ARBA" id="ARBA00010983"/>
    </source>
</evidence>
<dbReference type="PANTHER" id="PTHR11073">
    <property type="entry name" value="CALRETICULIN AND CALNEXIN"/>
    <property type="match status" value="1"/>
</dbReference>
<dbReference type="PRINTS" id="PR00626">
    <property type="entry name" value="CALRETICULIN"/>
</dbReference>
<feature type="region of interest" description="Disordered" evidence="10">
    <location>
        <begin position="579"/>
        <end position="647"/>
    </location>
</feature>
<evidence type="ECO:0000256" key="3">
    <source>
        <dbReference type="ARBA" id="ARBA00022692"/>
    </source>
</evidence>
<sequence>MERTWVFAMVRGLIVSLILLGFLVLCVNGQYGDDHDNMDNMNVQMPDDMDPEQLEELMKMYGGGMGGDSSDDEFDPGFGAAAEDIPEPELVVDSGVDKTEYLAPPAPESAVFLENFQGEFEDRWEYSQKPMYGGRFELGGGRKPAIAGDRGLIATAKAMHYGAVAMLDKPLSTADDGVLVLQYELKLDAGLTCSGAYLKFPTSPFKDPKSFDSSVPYSVMFGPDKCGDTNKVHLIIQSKHPKTGALTEHHLKDTATPYAFGDETHLYTAVIDIGASKYEVRIDGEVKKSGSLAKDFEPPFQPAAEIADPKDSKPADWVDAQQIPDMNAKKPSDWDEDAPATIPDMDAVMPEGWLEDEPVEIPDPASSKPDEWDEEEDGEWRPATILNPKCAAVGCGKWERPLIPNPAYKGKWIHPMIPNPDYIGEWSPRMIANPDYYKVDKIRLLDIVGVAIEIWAMDYAFIFDNIYVGTSVADAEAYGNATAGLKRTLEAEKTKAEQLEEASAEPRALKDKFLDGVEGVADVLEKALKPVEKLVKDAGLDPYLNKAIDWSMAHPLVSSAILPLLLVVFFLLFTGKSKKPRTAVPETPAPETTDTTEAKKTDETVKDDAPGSTEASSTSAEVMPAADASSTARRPSTVQKRRTSTYS</sequence>
<evidence type="ECO:0000256" key="4">
    <source>
        <dbReference type="ARBA" id="ARBA00022824"/>
    </source>
</evidence>
<dbReference type="SUPFAM" id="SSF63887">
    <property type="entry name" value="P-domain of calnexin/calreticulin"/>
    <property type="match status" value="1"/>
</dbReference>
<dbReference type="InterPro" id="IPR009033">
    <property type="entry name" value="Calreticulin/calnexin_P_dom_sf"/>
</dbReference>
<evidence type="ECO:0000256" key="6">
    <source>
        <dbReference type="ARBA" id="ARBA00023136"/>
    </source>
</evidence>
<keyword evidence="5 9" id="KW-1133">Transmembrane helix</keyword>
<dbReference type="PANTHER" id="PTHR11073:SF1">
    <property type="entry name" value="CALNEXIN 14D-RELATED"/>
    <property type="match status" value="1"/>
</dbReference>
<evidence type="ECO:0000256" key="5">
    <source>
        <dbReference type="ARBA" id="ARBA00022989"/>
    </source>
</evidence>
<dbReference type="GO" id="GO:0036503">
    <property type="term" value="P:ERAD pathway"/>
    <property type="evidence" value="ECO:0007669"/>
    <property type="project" value="TreeGrafter"/>
</dbReference>
<dbReference type="Gene3D" id="2.10.250.10">
    <property type="entry name" value="Calreticulin/calnexin, P domain"/>
    <property type="match status" value="1"/>
</dbReference>
<dbReference type="GO" id="GO:0005789">
    <property type="term" value="C:endoplasmic reticulum membrane"/>
    <property type="evidence" value="ECO:0007669"/>
    <property type="project" value="UniProtKB-SubCell"/>
</dbReference>
<comment type="subcellular location">
    <subcellularLocation>
        <location evidence="1">Endoplasmic reticulum membrane</location>
        <topology evidence="1">Single-pass membrane protein</topology>
    </subcellularLocation>
</comment>
<accession>A0A7S0ZI01</accession>
<dbReference type="SUPFAM" id="SSF49899">
    <property type="entry name" value="Concanavalin A-like lectins/glucanases"/>
    <property type="match status" value="1"/>
</dbReference>
<dbReference type="Gene3D" id="2.60.120.200">
    <property type="match status" value="1"/>
</dbReference>
<keyword evidence="3 9" id="KW-0812">Transmembrane</keyword>
<evidence type="ECO:0000256" key="9">
    <source>
        <dbReference type="RuleBase" id="RU362126"/>
    </source>
</evidence>
<name>A0A7S0ZI01_9RHOD</name>
<dbReference type="FunFam" id="2.10.250.10:FF:000001">
    <property type="entry name" value="Calnexin homolog"/>
    <property type="match status" value="1"/>
</dbReference>
<protein>
    <recommendedName>
        <fullName evidence="12">Calnexin</fullName>
    </recommendedName>
</protein>
<feature type="signal peptide" evidence="9">
    <location>
        <begin position="1"/>
        <end position="29"/>
    </location>
</feature>
<dbReference type="PROSITE" id="PS00804">
    <property type="entry name" value="CALRETICULIN_2"/>
    <property type="match status" value="1"/>
</dbReference>
<keyword evidence="7 9" id="KW-0143">Chaperone</keyword>
<feature type="compositionally biased region" description="Low complexity" evidence="10">
    <location>
        <begin position="582"/>
        <end position="595"/>
    </location>
</feature>
<feature type="compositionally biased region" description="Polar residues" evidence="10">
    <location>
        <begin position="628"/>
        <end position="638"/>
    </location>
</feature>
<evidence type="ECO:0000256" key="7">
    <source>
        <dbReference type="ARBA" id="ARBA00023186"/>
    </source>
</evidence>
<feature type="disulfide bond" evidence="8">
    <location>
        <begin position="193"/>
        <end position="226"/>
    </location>
</feature>
<feature type="transmembrane region" description="Helical" evidence="9">
    <location>
        <begin position="552"/>
        <end position="573"/>
    </location>
</feature>
<feature type="chain" id="PRO_5031598428" description="Calnexin" evidence="9">
    <location>
        <begin position="30"/>
        <end position="647"/>
    </location>
</feature>
<evidence type="ECO:0000256" key="10">
    <source>
        <dbReference type="SAM" id="MobiDB-lite"/>
    </source>
</evidence>
<organism evidence="11">
    <name type="scientific">Timspurckia oligopyrenoides</name>
    <dbReference type="NCBI Taxonomy" id="708627"/>
    <lineage>
        <taxon>Eukaryota</taxon>
        <taxon>Rhodophyta</taxon>
        <taxon>Bangiophyceae</taxon>
        <taxon>Porphyridiales</taxon>
        <taxon>Porphyridiaceae</taxon>
        <taxon>Timspurckia</taxon>
    </lineage>
</organism>
<comment type="similarity">
    <text evidence="2 9">Belongs to the calreticulin family.</text>
</comment>
<evidence type="ECO:0000313" key="11">
    <source>
        <dbReference type="EMBL" id="CAD8822431.1"/>
    </source>
</evidence>
<dbReference type="GO" id="GO:0005509">
    <property type="term" value="F:calcium ion binding"/>
    <property type="evidence" value="ECO:0007669"/>
    <property type="project" value="InterPro"/>
</dbReference>